<dbReference type="PATRIC" id="fig|520764.3.peg.64"/>
<evidence type="ECO:0000256" key="6">
    <source>
        <dbReference type="ARBA" id="ARBA00023204"/>
    </source>
</evidence>
<dbReference type="FunFam" id="3.20.20.150:FF:000001">
    <property type="entry name" value="Probable endonuclease 4"/>
    <property type="match status" value="1"/>
</dbReference>
<dbReference type="SUPFAM" id="SSF51658">
    <property type="entry name" value="Xylose isomerase-like"/>
    <property type="match status" value="1"/>
</dbReference>
<dbReference type="CDD" id="cd00019">
    <property type="entry name" value="AP2Ec"/>
    <property type="match status" value="1"/>
</dbReference>
<dbReference type="EC" id="3.1.21.2" evidence="7"/>
<dbReference type="Gene3D" id="3.20.20.150">
    <property type="entry name" value="Divalent-metal-dependent TIM barrel enzymes"/>
    <property type="match status" value="1"/>
</dbReference>
<evidence type="ECO:0000256" key="4">
    <source>
        <dbReference type="ARBA" id="ARBA00022801"/>
    </source>
</evidence>
<keyword evidence="3 7" id="KW-0227">DNA damage</keyword>
<organism evidence="9 10">
    <name type="scientific">Fervidicola ferrireducens</name>
    <dbReference type="NCBI Taxonomy" id="520764"/>
    <lineage>
        <taxon>Bacteria</taxon>
        <taxon>Bacillati</taxon>
        <taxon>Bacillota</taxon>
        <taxon>Clostridia</taxon>
        <taxon>Thermosediminibacterales</taxon>
        <taxon>Thermosediminibacteraceae</taxon>
        <taxon>Fervidicola</taxon>
    </lineage>
</organism>
<evidence type="ECO:0000256" key="5">
    <source>
        <dbReference type="ARBA" id="ARBA00022833"/>
    </source>
</evidence>
<evidence type="ECO:0000256" key="3">
    <source>
        <dbReference type="ARBA" id="ARBA00022763"/>
    </source>
</evidence>
<keyword evidence="6 7" id="KW-0234">DNA repair</keyword>
<comment type="catalytic activity">
    <reaction evidence="7">
        <text>Endonucleolytic cleavage to 5'-phosphooligonucleotide end-products.</text>
        <dbReference type="EC" id="3.1.21.2"/>
    </reaction>
</comment>
<keyword evidence="7 9" id="KW-0255">Endonuclease</keyword>
<feature type="binding site" evidence="7">
    <location>
        <position position="147"/>
    </location>
    <ligand>
        <name>Zn(2+)</name>
        <dbReference type="ChEBI" id="CHEBI:29105"/>
        <label>1</label>
    </ligand>
</feature>
<feature type="binding site" evidence="7">
    <location>
        <position position="231"/>
    </location>
    <ligand>
        <name>Zn(2+)</name>
        <dbReference type="ChEBI" id="CHEBI:29105"/>
        <label>3</label>
    </ligand>
</feature>
<dbReference type="HAMAP" id="MF_00152">
    <property type="entry name" value="Nfo"/>
    <property type="match status" value="1"/>
</dbReference>
<dbReference type="GO" id="GO:0006284">
    <property type="term" value="P:base-excision repair"/>
    <property type="evidence" value="ECO:0007669"/>
    <property type="project" value="TreeGrafter"/>
</dbReference>
<accession>A0A140LDU7</accession>
<evidence type="ECO:0000256" key="1">
    <source>
        <dbReference type="ARBA" id="ARBA00005340"/>
    </source>
</evidence>
<proteinExistence type="inferred from homology"/>
<feature type="binding site" evidence="7">
    <location>
        <position position="184"/>
    </location>
    <ligand>
        <name>Zn(2+)</name>
        <dbReference type="ChEBI" id="CHEBI:29105"/>
        <label>3</label>
    </ligand>
</feature>
<evidence type="ECO:0000256" key="2">
    <source>
        <dbReference type="ARBA" id="ARBA00022723"/>
    </source>
</evidence>
<evidence type="ECO:0000256" key="7">
    <source>
        <dbReference type="HAMAP-Rule" id="MF_00152"/>
    </source>
</evidence>
<dbReference type="InterPro" id="IPR001719">
    <property type="entry name" value="AP_endonuc_2"/>
</dbReference>
<keyword evidence="7" id="KW-0540">Nuclease</keyword>
<dbReference type="SMART" id="SM00518">
    <property type="entry name" value="AP2Ec"/>
    <property type="match status" value="1"/>
</dbReference>
<dbReference type="FunCoup" id="A0A140LDU7">
    <property type="interactions" value="127"/>
</dbReference>
<dbReference type="PANTHER" id="PTHR21445:SF0">
    <property type="entry name" value="APURINIC-APYRIMIDINIC ENDONUCLEASE"/>
    <property type="match status" value="1"/>
</dbReference>
<dbReference type="GO" id="GO:0008270">
    <property type="term" value="F:zinc ion binding"/>
    <property type="evidence" value="ECO:0007669"/>
    <property type="project" value="UniProtKB-UniRule"/>
</dbReference>
<keyword evidence="4 7" id="KW-0378">Hydrolase</keyword>
<feature type="binding site" evidence="7">
    <location>
        <position position="112"/>
    </location>
    <ligand>
        <name>Zn(2+)</name>
        <dbReference type="ChEBI" id="CHEBI:29105"/>
        <label>1</label>
    </ligand>
</feature>
<feature type="binding site" evidence="7">
    <location>
        <position position="216"/>
    </location>
    <ligand>
        <name>Zn(2+)</name>
        <dbReference type="ChEBI" id="CHEBI:29105"/>
        <label>2</label>
    </ligand>
</feature>
<comment type="similarity">
    <text evidence="1 7">Belongs to the AP endonuclease 2 family.</text>
</comment>
<dbReference type="Proteomes" id="UP000070427">
    <property type="component" value="Unassembled WGS sequence"/>
</dbReference>
<dbReference type="STRING" id="520764.AN618_00600"/>
<keyword evidence="5 7" id="KW-0862">Zinc</keyword>
<evidence type="ECO:0000259" key="8">
    <source>
        <dbReference type="Pfam" id="PF01261"/>
    </source>
</evidence>
<keyword evidence="10" id="KW-1185">Reference proteome</keyword>
<name>A0A140LDU7_9FIRM</name>
<dbReference type="PROSITE" id="PS51432">
    <property type="entry name" value="AP_NUCLEASE_F2_4"/>
    <property type="match status" value="1"/>
</dbReference>
<dbReference type="InterPro" id="IPR013022">
    <property type="entry name" value="Xyl_isomerase-like_TIM-brl"/>
</dbReference>
<dbReference type="NCBIfam" id="TIGR00587">
    <property type="entry name" value="nfo"/>
    <property type="match status" value="1"/>
</dbReference>
<comment type="function">
    <text evidence="7">Endonuclease IV plays a role in DNA repair. It cleaves phosphodiester bonds at apurinic or apyrimidinic (AP) sites, generating a 3'-hydroxyl group and a 5'-terminal sugar phosphate.</text>
</comment>
<dbReference type="GO" id="GO:0008833">
    <property type="term" value="F:deoxyribonuclease IV (phage-T4-induced) activity"/>
    <property type="evidence" value="ECO:0007669"/>
    <property type="project" value="UniProtKB-UniRule"/>
</dbReference>
<dbReference type="PROSITE" id="PS00731">
    <property type="entry name" value="AP_NUCLEASE_F2_3"/>
    <property type="match status" value="1"/>
</dbReference>
<dbReference type="PROSITE" id="PS00730">
    <property type="entry name" value="AP_NUCLEASE_F2_2"/>
    <property type="match status" value="1"/>
</dbReference>
<keyword evidence="2 7" id="KW-0479">Metal-binding</keyword>
<dbReference type="GO" id="GO:0008081">
    <property type="term" value="F:phosphoric diester hydrolase activity"/>
    <property type="evidence" value="ECO:0007669"/>
    <property type="project" value="TreeGrafter"/>
</dbReference>
<feature type="binding site" evidence="7">
    <location>
        <position position="181"/>
    </location>
    <ligand>
        <name>Zn(2+)</name>
        <dbReference type="ChEBI" id="CHEBI:29105"/>
        <label>2</label>
    </ligand>
</feature>
<dbReference type="InterPro" id="IPR036237">
    <property type="entry name" value="Xyl_isomerase-like_sf"/>
</dbReference>
<dbReference type="EMBL" id="LOED01000001">
    <property type="protein sequence ID" value="KXG78722.1"/>
    <property type="molecule type" value="Genomic_DNA"/>
</dbReference>
<feature type="binding site" evidence="7">
    <location>
        <position position="72"/>
    </location>
    <ligand>
        <name>Zn(2+)</name>
        <dbReference type="ChEBI" id="CHEBI:29105"/>
        <label>1</label>
    </ligand>
</feature>
<gene>
    <name evidence="7 9" type="primary">nfo</name>
    <name evidence="9" type="ORF">AN618_00600</name>
</gene>
<feature type="domain" description="Xylose isomerase-like TIM barrel" evidence="8">
    <location>
        <begin position="24"/>
        <end position="278"/>
    </location>
</feature>
<reference evidence="9 10" key="1">
    <citation type="submission" date="2015-12" db="EMBL/GenBank/DDBJ databases">
        <title>Draft genome sequnece of Fervidicola ferrireducens strain Y170.</title>
        <authorList>
            <person name="Patel B.K."/>
        </authorList>
    </citation>
    <scope>NUCLEOTIDE SEQUENCE [LARGE SCALE GENOMIC DNA]</scope>
    <source>
        <strain evidence="9 10">Y170</strain>
    </source>
</reference>
<feature type="binding site" evidence="7">
    <location>
        <position position="261"/>
    </location>
    <ligand>
        <name>Zn(2+)</name>
        <dbReference type="ChEBI" id="CHEBI:29105"/>
        <label>2</label>
    </ligand>
</feature>
<dbReference type="AlphaFoldDB" id="A0A140LDU7"/>
<protein>
    <recommendedName>
        <fullName evidence="7">Probable endonuclease 4</fullName>
        <ecNumber evidence="7">3.1.21.2</ecNumber>
    </recommendedName>
    <alternativeName>
        <fullName evidence="7">Endodeoxyribonuclease IV</fullName>
    </alternativeName>
    <alternativeName>
        <fullName evidence="7">Endonuclease IV</fullName>
    </alternativeName>
</protein>
<dbReference type="GO" id="GO:0003906">
    <property type="term" value="F:DNA-(apurinic or apyrimidinic site) endonuclease activity"/>
    <property type="evidence" value="ECO:0007669"/>
    <property type="project" value="TreeGrafter"/>
</dbReference>
<comment type="caution">
    <text evidence="9">The sequence shown here is derived from an EMBL/GenBank/DDBJ whole genome shotgun (WGS) entry which is preliminary data.</text>
</comment>
<feature type="binding site" evidence="7">
    <location>
        <position position="229"/>
    </location>
    <ligand>
        <name>Zn(2+)</name>
        <dbReference type="ChEBI" id="CHEBI:29105"/>
        <label>3</label>
    </ligand>
</feature>
<feature type="binding site" evidence="7">
    <location>
        <position position="147"/>
    </location>
    <ligand>
        <name>Zn(2+)</name>
        <dbReference type="ChEBI" id="CHEBI:29105"/>
        <label>2</label>
    </ligand>
</feature>
<comment type="cofactor">
    <cofactor evidence="7">
        <name>Zn(2+)</name>
        <dbReference type="ChEBI" id="CHEBI:29105"/>
    </cofactor>
    <text evidence="7">Binds 3 Zn(2+) ions.</text>
</comment>
<sequence length="282" mass="31423">MKGECILLIGAHISISKGYEKAVKDALSIGANTMQFFTRNPRGGAVKALDESDIKKLKELRKRENFGPLVAHAPYTMNMATNKKETADFTRMVIREDLEKLEKVGAEYLVIHPGSHLGDGLEAGIERISAVLKEVVTGREKVMVLLEAMAGMGSEVGYTFEQLYDIMDKTGIPEAFGVCVDTCHLYGAGYDVKEHLDEVLEEFDKILGLERLKVIHLNDSKFGLASRKDRHANLGEGVLGLETMKKVINHEAIKDKPFLLETPGGMENYKKEIEILKNMREN</sequence>
<dbReference type="GO" id="GO:0003677">
    <property type="term" value="F:DNA binding"/>
    <property type="evidence" value="ECO:0007669"/>
    <property type="project" value="InterPro"/>
</dbReference>
<evidence type="ECO:0000313" key="10">
    <source>
        <dbReference type="Proteomes" id="UP000070427"/>
    </source>
</evidence>
<evidence type="ECO:0000313" key="9">
    <source>
        <dbReference type="EMBL" id="KXG78722.1"/>
    </source>
</evidence>
<dbReference type="Pfam" id="PF01261">
    <property type="entry name" value="AP_endonuc_2"/>
    <property type="match status" value="1"/>
</dbReference>
<dbReference type="PANTHER" id="PTHR21445">
    <property type="entry name" value="ENDONUCLEASE IV ENDODEOXYRIBONUCLEASE IV"/>
    <property type="match status" value="1"/>
</dbReference>
<dbReference type="InterPro" id="IPR018246">
    <property type="entry name" value="AP_endonuc_F2_Zn_BS"/>
</dbReference>
<dbReference type="InParanoid" id="A0A140LDU7"/>